<dbReference type="Pfam" id="PF00107">
    <property type="entry name" value="ADH_zinc_N"/>
    <property type="match status" value="1"/>
</dbReference>
<evidence type="ECO:0000313" key="14">
    <source>
        <dbReference type="EMBL" id="KAL1522597.1"/>
    </source>
</evidence>
<comment type="caution">
    <text evidence="14">The sequence shown here is derived from an EMBL/GenBank/DDBJ whole genome shotgun (WGS) entry which is preliminary data.</text>
</comment>
<evidence type="ECO:0000256" key="8">
    <source>
        <dbReference type="ARBA" id="ARBA00022833"/>
    </source>
</evidence>
<dbReference type="InterPro" id="IPR014183">
    <property type="entry name" value="ADH_3"/>
</dbReference>
<dbReference type="InterPro" id="IPR000801">
    <property type="entry name" value="Esterase-like"/>
</dbReference>
<dbReference type="GO" id="GO:0005829">
    <property type="term" value="C:cytosol"/>
    <property type="evidence" value="ECO:0007669"/>
    <property type="project" value="TreeGrafter"/>
</dbReference>
<comment type="cofactor">
    <cofactor evidence="1">
        <name>Zn(2+)</name>
        <dbReference type="ChEBI" id="CHEBI:29105"/>
    </cofactor>
</comment>
<evidence type="ECO:0000256" key="9">
    <source>
        <dbReference type="ARBA" id="ARBA00023002"/>
    </source>
</evidence>
<dbReference type="InterPro" id="IPR013154">
    <property type="entry name" value="ADH-like_N"/>
</dbReference>
<dbReference type="EMBL" id="JBGBPQ010000006">
    <property type="protein sequence ID" value="KAL1522597.1"/>
    <property type="molecule type" value="Genomic_DNA"/>
</dbReference>
<dbReference type="CDD" id="cd08300">
    <property type="entry name" value="alcohol_DH_class_III"/>
    <property type="match status" value="1"/>
</dbReference>
<keyword evidence="10" id="KW-0520">NAD</keyword>
<organism evidence="14 15">
    <name type="scientific">Prymnesium parvum</name>
    <name type="common">Toxic golden alga</name>
    <dbReference type="NCBI Taxonomy" id="97485"/>
    <lineage>
        <taxon>Eukaryota</taxon>
        <taxon>Haptista</taxon>
        <taxon>Haptophyta</taxon>
        <taxon>Prymnesiophyceae</taxon>
        <taxon>Prymnesiales</taxon>
        <taxon>Prymnesiaceae</taxon>
        <taxon>Prymnesium</taxon>
    </lineage>
</organism>
<dbReference type="GO" id="GO:0008270">
    <property type="term" value="F:zinc ion binding"/>
    <property type="evidence" value="ECO:0007669"/>
    <property type="project" value="InterPro"/>
</dbReference>
<evidence type="ECO:0000259" key="12">
    <source>
        <dbReference type="Pfam" id="PF00107"/>
    </source>
</evidence>
<evidence type="ECO:0000256" key="1">
    <source>
        <dbReference type="ARBA" id="ARBA00001947"/>
    </source>
</evidence>
<feature type="active site" description="Charge relay system" evidence="11">
    <location>
        <position position="969"/>
    </location>
</feature>
<comment type="similarity">
    <text evidence="2">Belongs to the esterase D family.</text>
</comment>
<dbReference type="AlphaFoldDB" id="A0AB34JN16"/>
<evidence type="ECO:0000256" key="10">
    <source>
        <dbReference type="ARBA" id="ARBA00023027"/>
    </source>
</evidence>
<dbReference type="PANTHER" id="PTHR43880">
    <property type="entry name" value="ALCOHOL DEHYDROGENASE"/>
    <property type="match status" value="1"/>
</dbReference>
<dbReference type="GO" id="GO:0018738">
    <property type="term" value="F:S-formylglutathione hydrolase activity"/>
    <property type="evidence" value="ECO:0007669"/>
    <property type="project" value="UniProtKB-EC"/>
</dbReference>
<dbReference type="InterPro" id="IPR013149">
    <property type="entry name" value="ADH-like_C"/>
</dbReference>
<accession>A0AB34JN16</accession>
<dbReference type="InterPro" id="IPR029058">
    <property type="entry name" value="AB_hydrolase_fold"/>
</dbReference>
<evidence type="ECO:0000256" key="6">
    <source>
        <dbReference type="ARBA" id="ARBA00022723"/>
    </source>
</evidence>
<dbReference type="InterPro" id="IPR014186">
    <property type="entry name" value="S-formylglutathione_hydrol"/>
</dbReference>
<reference evidence="14 15" key="1">
    <citation type="journal article" date="2024" name="Science">
        <title>Giant polyketide synthase enzymes in the biosynthesis of giant marine polyether toxins.</title>
        <authorList>
            <person name="Fallon T.R."/>
            <person name="Shende V.V."/>
            <person name="Wierzbicki I.H."/>
            <person name="Pendleton A.L."/>
            <person name="Watervoot N.F."/>
            <person name="Auber R.P."/>
            <person name="Gonzalez D.J."/>
            <person name="Wisecaver J.H."/>
            <person name="Moore B.S."/>
        </authorList>
    </citation>
    <scope>NUCLEOTIDE SEQUENCE [LARGE SCALE GENOMIC DNA]</scope>
    <source>
        <strain evidence="14 15">12B1</strain>
    </source>
</reference>
<dbReference type="InterPro" id="IPR011032">
    <property type="entry name" value="GroES-like_sf"/>
</dbReference>
<evidence type="ECO:0000256" key="2">
    <source>
        <dbReference type="ARBA" id="ARBA00005622"/>
    </source>
</evidence>
<dbReference type="SUPFAM" id="SSF53474">
    <property type="entry name" value="alpha/beta-Hydrolases"/>
    <property type="match status" value="1"/>
</dbReference>
<evidence type="ECO:0000256" key="11">
    <source>
        <dbReference type="PIRSR" id="PIRSR614186-1"/>
    </source>
</evidence>
<evidence type="ECO:0000313" key="15">
    <source>
        <dbReference type="Proteomes" id="UP001515480"/>
    </source>
</evidence>
<dbReference type="Pfam" id="PF08240">
    <property type="entry name" value="ADH_N"/>
    <property type="match status" value="1"/>
</dbReference>
<sequence>MSFPWFEEQNWHSKSVEGDDINSIEKRLQRASHCLVQKQYDVRTGKSTAGYCISMDRGYGHISAQRRLWEEDGIYSNSMIQGNRIGLPRELITQVAADLGACPDKCSHKPGAAGCRKFAWTVVHKPPFELVMWQDSQLILGYGNFFSSTRAGTLSRGGHGDAESCSVWAPEGIFHYNIEGRSATDSADQSRRKLAMSERRIERAGHINKGISFVLDILFTNGASLQRMLQPDSTPRATLDKKYTKLNFCLRWVNHVLAKYGTCRKRSTMQLNAVAKSLSSSSAGIAHEIPLSFTSHTLIDTYAEAKAEDEAAKSKRRRGRPAKKKQCIRPSRGFCGKYDKQGNFVRCGVAHLPERPPRTLAMEPITCKAAVAWAAKQPLKIEEVIVDPPKAGEVRVRVCANALCHTDIYTLDGHDPEGLFPCILGHEAGAIVVDVGPGVTSVAPGDHVIPCYTPECREASCIFCASPKTNLCPKIRATQGKGVMPDGTSRFRLKASGETIYHFMGCSTFSEYTVISEISAAKIAMDAPLHKVCMLGCGVATGWGAAWNTSKVEAGSSVAVFGLGAVGLAVIQASAKAGAKHIVGIDLNPSKFELAKSFGATMCINPSEHESTVKALLSHFQWGIDFTFDCTGNTKVMRDALEAAHRGWGVSCVIGVAASGHEIATRPFQLVTGRVWKGTAFGGWKSRSSVPGLVDRATSHDMPIDKFITHTFDGLERTADAVAALHGGECLRAVVRYTPVVELTQLAKPVHVFGGQLKRFKHYSEACKCQMTFAVYLPPQAESRRVPALLYLSGLTCTDENVCQKSGFMAHAAKHGIAMICPDTSPRGCGIAGEDDSYDFGSGAGFYVDATAAPWSEHYKMESYIIHELLGTCKEAFPLDGSLGIFGHSMGGHGALTLFLKYPNLFTSVSAFSPICNPTACPWGEKAFKGYLGSVEAGAAHDATAIIASGKFDASLKTKNILVDQGSADNFLSTQLHPEALKSACAAQGVPLTLRYHDGYDHSYYFIATFMGDHFAHHAKYLIPDCS</sequence>
<dbReference type="Gene3D" id="3.40.50.1820">
    <property type="entry name" value="alpha/beta hydrolase"/>
    <property type="match status" value="1"/>
</dbReference>
<dbReference type="Pfam" id="PF00756">
    <property type="entry name" value="Esterase"/>
    <property type="match status" value="1"/>
</dbReference>
<dbReference type="SUPFAM" id="SSF50129">
    <property type="entry name" value="GroES-like"/>
    <property type="match status" value="1"/>
</dbReference>
<dbReference type="InterPro" id="IPR036291">
    <property type="entry name" value="NAD(P)-bd_dom_sf"/>
</dbReference>
<dbReference type="GO" id="GO:0051903">
    <property type="term" value="F:S-(hydroxymethyl)glutathione dehydrogenase [NAD(P)+] activity"/>
    <property type="evidence" value="ECO:0007669"/>
    <property type="project" value="InterPro"/>
</dbReference>
<evidence type="ECO:0000256" key="4">
    <source>
        <dbReference type="ARBA" id="ARBA00016774"/>
    </source>
</evidence>
<feature type="active site" description="Charge relay system" evidence="11">
    <location>
        <position position="1002"/>
    </location>
</feature>
<keyword evidence="8" id="KW-0862">Zinc</keyword>
<evidence type="ECO:0000259" key="13">
    <source>
        <dbReference type="Pfam" id="PF08240"/>
    </source>
</evidence>
<proteinExistence type="inferred from homology"/>
<name>A0AB34JN16_PRYPA</name>
<dbReference type="NCBIfam" id="TIGR02821">
    <property type="entry name" value="fghA_ester_D"/>
    <property type="match status" value="1"/>
</dbReference>
<keyword evidence="15" id="KW-1185">Reference proteome</keyword>
<gene>
    <name evidence="14" type="ORF">AB1Y20_017580</name>
</gene>
<dbReference type="FunFam" id="3.90.180.10:FF:000067">
    <property type="entry name" value="alcohol dehydrogenase 1-like isoform X1"/>
    <property type="match status" value="1"/>
</dbReference>
<dbReference type="Gene3D" id="3.90.180.10">
    <property type="entry name" value="Medium-chain alcohol dehydrogenases, catalytic domain"/>
    <property type="match status" value="1"/>
</dbReference>
<evidence type="ECO:0000256" key="7">
    <source>
        <dbReference type="ARBA" id="ARBA00022801"/>
    </source>
</evidence>
<dbReference type="Proteomes" id="UP001515480">
    <property type="component" value="Unassembled WGS sequence"/>
</dbReference>
<dbReference type="FunFam" id="3.40.50.1820:FF:000002">
    <property type="entry name" value="S-formylglutathione hydrolase"/>
    <property type="match status" value="1"/>
</dbReference>
<dbReference type="GO" id="GO:0046294">
    <property type="term" value="P:formaldehyde catabolic process"/>
    <property type="evidence" value="ECO:0007669"/>
    <property type="project" value="InterPro"/>
</dbReference>
<dbReference type="PANTHER" id="PTHR43880:SF12">
    <property type="entry name" value="ALCOHOL DEHYDROGENASE CLASS-3"/>
    <property type="match status" value="1"/>
</dbReference>
<feature type="domain" description="Alcohol dehydrogenase-like N-terminal" evidence="13">
    <location>
        <begin position="391"/>
        <end position="517"/>
    </location>
</feature>
<dbReference type="FunFam" id="3.40.50.720:FF:000003">
    <property type="entry name" value="S-(hydroxymethyl)glutathione dehydrogenase"/>
    <property type="match status" value="1"/>
</dbReference>
<keyword evidence="9" id="KW-0560">Oxidoreductase</keyword>
<keyword evidence="5" id="KW-0719">Serine esterase</keyword>
<keyword evidence="7" id="KW-0378">Hydrolase</keyword>
<protein>
    <recommendedName>
        <fullName evidence="4">S-formylglutathione hydrolase</fullName>
        <ecNumber evidence="3">3.1.2.12</ecNumber>
    </recommendedName>
</protein>
<feature type="active site" description="Charge relay system" evidence="11">
    <location>
        <position position="889"/>
    </location>
</feature>
<dbReference type="GO" id="GO:0052689">
    <property type="term" value="F:carboxylic ester hydrolase activity"/>
    <property type="evidence" value="ECO:0007669"/>
    <property type="project" value="UniProtKB-KW"/>
</dbReference>
<dbReference type="EC" id="3.1.2.12" evidence="3"/>
<evidence type="ECO:0000256" key="3">
    <source>
        <dbReference type="ARBA" id="ARBA00012479"/>
    </source>
</evidence>
<feature type="domain" description="Alcohol dehydrogenase-like C-terminal" evidence="12">
    <location>
        <begin position="565"/>
        <end position="696"/>
    </location>
</feature>
<keyword evidence="6" id="KW-0479">Metal-binding</keyword>
<dbReference type="SUPFAM" id="SSF51735">
    <property type="entry name" value="NAD(P)-binding Rossmann-fold domains"/>
    <property type="match status" value="1"/>
</dbReference>
<evidence type="ECO:0000256" key="5">
    <source>
        <dbReference type="ARBA" id="ARBA00022487"/>
    </source>
</evidence>
<dbReference type="Gene3D" id="3.40.50.720">
    <property type="entry name" value="NAD(P)-binding Rossmann-like Domain"/>
    <property type="match status" value="1"/>
</dbReference>